<reference evidence="1" key="2">
    <citation type="submission" date="2022-08" db="UniProtKB">
        <authorList>
            <consortium name="EnsemblMetazoa"/>
        </authorList>
    </citation>
    <scope>IDENTIFICATION</scope>
    <source>
        <strain evidence="1">STECLA/ALBI9_A</strain>
    </source>
</reference>
<accession>A0A182FXZ4</accession>
<proteinExistence type="predicted"/>
<sequence>MSCLHLWTWPTHLLGHGTIVAVVLLLQTIITVCVLIPLALNLGDAELLSMEHALIIIVTLDLLFSICYCIGFMKRNRQFLMAFASYACVLCLILIAVQIYNYKYYDVVSVQWMVTVVLIGYMVLVAFKLIETIETNDSGKGENAVNLDGLEVVSATLNHANSSTVTEATPKDNQTIVKHGINV</sequence>
<keyword evidence="2" id="KW-1185">Reference proteome</keyword>
<dbReference type="EnsemblMetazoa" id="AALB014501-RA">
    <property type="protein sequence ID" value="AALB014501-PA"/>
    <property type="gene ID" value="AALB014501"/>
</dbReference>
<evidence type="ECO:0000313" key="1">
    <source>
        <dbReference type="EnsemblMetazoa" id="AALB014501-PA"/>
    </source>
</evidence>
<evidence type="ECO:0000313" key="2">
    <source>
        <dbReference type="Proteomes" id="UP000069272"/>
    </source>
</evidence>
<reference evidence="1 2" key="1">
    <citation type="journal article" date="2017" name="G3 (Bethesda)">
        <title>The Physical Genome Mapping of Anopheles albimanus Corrected Scaffold Misassemblies and Identified Interarm Rearrangements in Genus Anopheles.</title>
        <authorList>
            <person name="Artemov G.N."/>
            <person name="Peery A.N."/>
            <person name="Jiang X."/>
            <person name="Tu Z."/>
            <person name="Stegniy V.N."/>
            <person name="Sharakhova M.V."/>
            <person name="Sharakhov I.V."/>
        </authorList>
    </citation>
    <scope>NUCLEOTIDE SEQUENCE [LARGE SCALE GENOMIC DNA]</scope>
    <source>
        <strain evidence="1 2">ALBI9_A</strain>
    </source>
</reference>
<name>A0A182FXZ4_ANOAL</name>
<protein>
    <submittedName>
        <fullName evidence="1">Uncharacterized protein</fullName>
    </submittedName>
</protein>
<dbReference type="VEuPathDB" id="VectorBase:AALB014501"/>
<dbReference type="AlphaFoldDB" id="A0A182FXZ4"/>
<dbReference type="Proteomes" id="UP000069272">
    <property type="component" value="Chromosome 3L"/>
</dbReference>
<organism evidence="1 2">
    <name type="scientific">Anopheles albimanus</name>
    <name type="common">New world malaria mosquito</name>
    <dbReference type="NCBI Taxonomy" id="7167"/>
    <lineage>
        <taxon>Eukaryota</taxon>
        <taxon>Metazoa</taxon>
        <taxon>Ecdysozoa</taxon>
        <taxon>Arthropoda</taxon>
        <taxon>Hexapoda</taxon>
        <taxon>Insecta</taxon>
        <taxon>Pterygota</taxon>
        <taxon>Neoptera</taxon>
        <taxon>Endopterygota</taxon>
        <taxon>Diptera</taxon>
        <taxon>Nematocera</taxon>
        <taxon>Culicoidea</taxon>
        <taxon>Culicidae</taxon>
        <taxon>Anophelinae</taxon>
        <taxon>Anopheles</taxon>
    </lineage>
</organism>